<dbReference type="AlphaFoldDB" id="A0A7Y7YJ54"/>
<proteinExistence type="predicted"/>
<dbReference type="EMBL" id="JACAQD010000051">
    <property type="protein sequence ID" value="NWC37045.1"/>
    <property type="molecule type" value="Genomic_DNA"/>
</dbReference>
<sequence length="887" mass="96134">MEMYKRDVQWLGDEDAHLGPAARAALGILLERDDWTWWDTPSKTLASLQKAVPRQNPVKWGGDSSVMDADQWVDPQLAVTLGEAFNVLLSDRAPKIKIVRSVWGWPEGAEAIGVAVAEMSRLVGAGHVFPEWERDARPRFPLVPRSRGGLVVVTAPDLLSYGSIHHALGDVEWSMDSTVADVLIADSIDVIRVTRAARLVVLYGQRVGAVAADVSRLRDELCAQCVVHVDIDNLRVIDWLRSVISAQVEKGASFAEAMKTAGKETDLFAVVLSSTQSFLVGRYSLFGGAHSVGRRISNTDYPAVREKGPPYQVKDLSLTNSTLSGSSRAAARVTSGSPPPQELSLDRAARTPVRRPAPPVERILNARTRQGRREVQEWPKEGVVEIDISIRVRTPLRDSDRRPAFPDNRVEWSEESKLLQVHLFEYGCQPQSRPLELSRTGDSTTATFTRYVESGSIDLRFLISDGAQILQTARYQCAPSKPIRFFIENIVTPVDRTKKAFDAALLVNDSLGNQPSVAVVTGAGEVVFCPLSEHEIGMARQHLLDALEAAVSNPDAELAPLMLKLANRGAMLQSHLRSIVPAWPGSEGRVQLVMQSDAFFPIEYLYDGKIPRSPQAVLCTERAQCLSKGQAIAGCSIRDAGEQLCPMGFLGVSGVIERHTWKAGLVPRVWGSPEGNKPARRRIEDLSTVAFAASNKADNFLDADVLPHEVVRIVGIETSIGAKKITNWDDWEARLAQVPASLLLLLVHQESEVVYIGAGSGLNLGSIGAEHVRNAPVVIAIGCSSGLGEMPGSSLPAILQRGGAGVVVAAMTKILGRHANRVARDLVVHLKEAANQSNSPSVGEILSAMRRRLLADGIALGLAVVAFGDADIVLGKELTQGIDHVSC</sequence>
<evidence type="ECO:0000313" key="3">
    <source>
        <dbReference type="Proteomes" id="UP000520592"/>
    </source>
</evidence>
<dbReference type="RefSeq" id="WP_177062966.1">
    <property type="nucleotide sequence ID" value="NZ_JACAPS010000052.1"/>
</dbReference>
<evidence type="ECO:0000313" key="2">
    <source>
        <dbReference type="EMBL" id="NWC37045.1"/>
    </source>
</evidence>
<organism evidence="2 3">
    <name type="scientific">Pseudomonas gingeri</name>
    <dbReference type="NCBI Taxonomy" id="117681"/>
    <lineage>
        <taxon>Bacteria</taxon>
        <taxon>Pseudomonadati</taxon>
        <taxon>Pseudomonadota</taxon>
        <taxon>Gammaproteobacteria</taxon>
        <taxon>Pseudomonadales</taxon>
        <taxon>Pseudomonadaceae</taxon>
        <taxon>Pseudomonas</taxon>
    </lineage>
</organism>
<evidence type="ECO:0008006" key="4">
    <source>
        <dbReference type="Google" id="ProtNLM"/>
    </source>
</evidence>
<name>A0A7Y7YJ54_9PSED</name>
<dbReference type="Proteomes" id="UP000520592">
    <property type="component" value="Unassembled WGS sequence"/>
</dbReference>
<feature type="region of interest" description="Disordered" evidence="1">
    <location>
        <begin position="314"/>
        <end position="356"/>
    </location>
</feature>
<evidence type="ECO:0000256" key="1">
    <source>
        <dbReference type="SAM" id="MobiDB-lite"/>
    </source>
</evidence>
<protein>
    <recommendedName>
        <fullName evidence="4">CHAT domain-containing protein</fullName>
    </recommendedName>
</protein>
<comment type="caution">
    <text evidence="2">The sequence shown here is derived from an EMBL/GenBank/DDBJ whole genome shotgun (WGS) entry which is preliminary data.</text>
</comment>
<feature type="compositionally biased region" description="Low complexity" evidence="1">
    <location>
        <begin position="316"/>
        <end position="327"/>
    </location>
</feature>
<gene>
    <name evidence="2" type="ORF">HX876_32315</name>
</gene>
<accession>A0A7Y7YJ54</accession>
<reference evidence="2 3" key="1">
    <citation type="submission" date="2020-04" db="EMBL/GenBank/DDBJ databases">
        <title>Molecular characterization of pseudomonads from Agaricus bisporus reveal novel blotch 2 pathogens in Western Europe.</title>
        <authorList>
            <person name="Taparia T."/>
            <person name="Krijger M."/>
            <person name="Haynes E."/>
            <person name="Elpinstone J.G."/>
            <person name="Noble R."/>
            <person name="Van Der Wolf J."/>
        </authorList>
    </citation>
    <scope>NUCLEOTIDE SEQUENCE [LARGE SCALE GENOMIC DNA]</scope>
    <source>
        <strain evidence="2 3">IPO3737</strain>
    </source>
</reference>